<protein>
    <submittedName>
        <fullName evidence="1">Uncharacterized protein</fullName>
    </submittedName>
</protein>
<evidence type="ECO:0000313" key="2">
    <source>
        <dbReference type="Proteomes" id="UP000018837"/>
    </source>
</evidence>
<gene>
    <name evidence="1" type="ORF">N425_04415</name>
</gene>
<dbReference type="Proteomes" id="UP000018837">
    <property type="component" value="Unassembled WGS sequence"/>
</dbReference>
<name>W2C7C4_9BACT</name>
<organism evidence="1 2">
    <name type="scientific">Tannerella sp. oral taxon BU063 isolate Cell 2</name>
    <dbReference type="NCBI Taxonomy" id="1411148"/>
    <lineage>
        <taxon>Bacteria</taxon>
        <taxon>Pseudomonadati</taxon>
        <taxon>Bacteroidota</taxon>
        <taxon>Bacteroidia</taxon>
        <taxon>Bacteroidales</taxon>
        <taxon>Tannerellaceae</taxon>
        <taxon>Tannerella</taxon>
    </lineage>
</organism>
<accession>W2C7C4</accession>
<comment type="caution">
    <text evidence="1">The sequence shown here is derived from an EMBL/GenBank/DDBJ whole genome shotgun (WGS) entry which is preliminary data.</text>
</comment>
<evidence type="ECO:0000313" key="1">
    <source>
        <dbReference type="EMBL" id="ETK02417.1"/>
    </source>
</evidence>
<sequence length="60" mass="6808">MVSLLFILFVITACIFTIISHSDAQRPIRAVRAINNARIDQNSFLDRDMIGTQLLIEGFQ</sequence>
<reference evidence="1 2" key="1">
    <citation type="submission" date="2013-11" db="EMBL/GenBank/DDBJ databases">
        <title>Single cell genomics of uncultured Tannerella BU063 (oral taxon 286).</title>
        <authorList>
            <person name="Beall C.J."/>
            <person name="Campbell A.G."/>
            <person name="Griffen A.L."/>
            <person name="Podar M."/>
            <person name="Leys E.J."/>
        </authorList>
    </citation>
    <scope>NUCLEOTIDE SEQUENCE [LARGE SCALE GENOMIC DNA]</scope>
    <source>
        <strain evidence="1">Cell 2</strain>
    </source>
</reference>
<dbReference type="EMBL" id="AYUF01000357">
    <property type="protein sequence ID" value="ETK02417.1"/>
    <property type="molecule type" value="Genomic_DNA"/>
</dbReference>
<proteinExistence type="predicted"/>
<dbReference type="AlphaFoldDB" id="W2C7C4"/>